<dbReference type="EMBL" id="CAJVPM010027512">
    <property type="protein sequence ID" value="CAG8666436.1"/>
    <property type="molecule type" value="Genomic_DNA"/>
</dbReference>
<protein>
    <submittedName>
        <fullName evidence="1">1130_t:CDS:1</fullName>
    </submittedName>
</protein>
<evidence type="ECO:0000313" key="1">
    <source>
        <dbReference type="EMBL" id="CAG8666436.1"/>
    </source>
</evidence>
<gene>
    <name evidence="1" type="ORF">SCALOS_LOCUS9217</name>
</gene>
<feature type="non-terminal residue" evidence="1">
    <location>
        <position position="79"/>
    </location>
</feature>
<feature type="non-terminal residue" evidence="1">
    <location>
        <position position="1"/>
    </location>
</feature>
<evidence type="ECO:0000313" key="2">
    <source>
        <dbReference type="Proteomes" id="UP000789860"/>
    </source>
</evidence>
<dbReference type="Proteomes" id="UP000789860">
    <property type="component" value="Unassembled WGS sequence"/>
</dbReference>
<sequence length="79" mass="8965">SWSCGRPSKMEAHLVNTYQSNINNNSDEILAVHEQNEIDKDVLKAWIAAGIPFDIINNPFLLNDAIIPSIDELLFQFDH</sequence>
<proteinExistence type="predicted"/>
<name>A0ACA9NMB8_9GLOM</name>
<comment type="caution">
    <text evidence="1">The sequence shown here is derived from an EMBL/GenBank/DDBJ whole genome shotgun (WGS) entry which is preliminary data.</text>
</comment>
<accession>A0ACA9NMB8</accession>
<keyword evidence="2" id="KW-1185">Reference proteome</keyword>
<organism evidence="1 2">
    <name type="scientific">Scutellospora calospora</name>
    <dbReference type="NCBI Taxonomy" id="85575"/>
    <lineage>
        <taxon>Eukaryota</taxon>
        <taxon>Fungi</taxon>
        <taxon>Fungi incertae sedis</taxon>
        <taxon>Mucoromycota</taxon>
        <taxon>Glomeromycotina</taxon>
        <taxon>Glomeromycetes</taxon>
        <taxon>Diversisporales</taxon>
        <taxon>Gigasporaceae</taxon>
        <taxon>Scutellospora</taxon>
    </lineage>
</organism>
<reference evidence="1" key="1">
    <citation type="submission" date="2021-06" db="EMBL/GenBank/DDBJ databases">
        <authorList>
            <person name="Kallberg Y."/>
            <person name="Tangrot J."/>
            <person name="Rosling A."/>
        </authorList>
    </citation>
    <scope>NUCLEOTIDE SEQUENCE</scope>
    <source>
        <strain evidence="1">AU212A</strain>
    </source>
</reference>